<evidence type="ECO:0000313" key="6">
    <source>
        <dbReference type="Proteomes" id="UP000095280"/>
    </source>
</evidence>
<keyword evidence="1" id="KW-0521">NADP</keyword>
<dbReference type="Pfam" id="PF16653">
    <property type="entry name" value="Sacchrp_dh_C"/>
    <property type="match status" value="1"/>
</dbReference>
<dbReference type="Gene3D" id="1.10.1870.10">
    <property type="entry name" value="Domain 3, Saccharopine reductase"/>
    <property type="match status" value="1"/>
</dbReference>
<protein>
    <submittedName>
        <fullName evidence="7">Saccharopine dehydrogenase</fullName>
    </submittedName>
</protein>
<dbReference type="PANTHER" id="PTHR11133:SF22">
    <property type="entry name" value="ALPHA-AMINOADIPIC SEMIALDEHYDE SYNTHASE, MITOCHONDRIAL"/>
    <property type="match status" value="1"/>
</dbReference>
<feature type="region of interest" description="Disordered" evidence="3">
    <location>
        <begin position="545"/>
        <end position="612"/>
    </location>
</feature>
<dbReference type="AlphaFoldDB" id="A0A1I8IE92"/>
<name>A0A1I8IE92_9PLAT</name>
<keyword evidence="2" id="KW-0560">Oxidoreductase</keyword>
<dbReference type="PANTHER" id="PTHR11133">
    <property type="entry name" value="SACCHAROPINE DEHYDROGENASE"/>
    <property type="match status" value="1"/>
</dbReference>
<feature type="domain" description="Saccharopine dehydrogenase-like C-terminal" evidence="5">
    <location>
        <begin position="107"/>
        <end position="421"/>
    </location>
</feature>
<feature type="domain" description="Saccharopine dehydrogenase NADP binding" evidence="4">
    <location>
        <begin position="23"/>
        <end position="100"/>
    </location>
</feature>
<dbReference type="WBParaSite" id="maker-uti_cns_0012037-snap-gene-0.3-mRNA-1">
    <property type="protein sequence ID" value="maker-uti_cns_0012037-snap-gene-0.3-mRNA-1"/>
    <property type="gene ID" value="maker-uti_cns_0012037-snap-gene-0.3"/>
</dbReference>
<keyword evidence="6" id="KW-1185">Reference proteome</keyword>
<evidence type="ECO:0000256" key="2">
    <source>
        <dbReference type="ARBA" id="ARBA00023002"/>
    </source>
</evidence>
<dbReference type="FunFam" id="3.30.360.10:FF:000008">
    <property type="entry name" value="Alpha-aminoadipic semialdehyde synthase, mitochondrial"/>
    <property type="match status" value="1"/>
</dbReference>
<dbReference type="Gene3D" id="3.40.50.720">
    <property type="entry name" value="NAD(P)-binding Rossmann-like Domain"/>
    <property type="match status" value="1"/>
</dbReference>
<proteinExistence type="predicted"/>
<dbReference type="InterPro" id="IPR051168">
    <property type="entry name" value="AASS"/>
</dbReference>
<reference evidence="7" key="1">
    <citation type="submission" date="2016-11" db="UniProtKB">
        <authorList>
            <consortium name="WormBaseParasite"/>
        </authorList>
    </citation>
    <scope>IDENTIFICATION</scope>
</reference>
<dbReference type="SUPFAM" id="SSF55347">
    <property type="entry name" value="Glyceraldehyde-3-phosphate dehydrogenase-like, C-terminal domain"/>
    <property type="match status" value="1"/>
</dbReference>
<feature type="compositionally biased region" description="Polar residues" evidence="3">
    <location>
        <begin position="575"/>
        <end position="584"/>
    </location>
</feature>
<evidence type="ECO:0000256" key="1">
    <source>
        <dbReference type="ARBA" id="ARBA00022857"/>
    </source>
</evidence>
<sequence length="708" mass="77731">FIQPSQPRNRESSPASNVRADVESIATKFNCHPVFADLHTQPDEVEKLIKDHTLTISLLPYANHARVLSMCLRAKRHLVTASYVTPELRELCNEAKELGLIVSMENGLDPGIDHMLAMEAIESIKEHGGTVDSFLSYCGGLPAPEHSDNPLRYKFSWSPEGALLSTLNAARYLKAGKIVEIPKGGHLMLAAQDIEFFPGFNLEGYPNRDSLHYKDLYGIQSAKNILRGTLRYAGYSNSAWGLIQLGLLSDAPHPSLHPDGPEVTWRQLLCFLVGKPQDIFVGTLKDAVFNRLGKDREKFECVDALGLFEDDVVKKRTTPLATISTLLSEKFKYKPHETDVVIMVLDISSRFPNNTAENHKISMVKYGDPNGYSAMALTVGYPTAIVTKMILEEEIQDKGLVLPLSMNIYRPVLKRLKAEGISAVVKTTDRLSCRHRCCRCSWASTDAAELNGEACGDCNSSGRLQDGCWWCTAVTADASPPSCSWWEQGCSASLLPALLSNSWMAAARPTTRITMVSPRKKFQPAVAVSLLLSLMYFPRRLAKGRPETAPVPVRSSHAAFRPPTRSATTRRRHQATSARTALSTSDEDGAEDDGDDVSSLRRSTKSAVGQPAADSAVVGVVRQAATTATVRKSGKSETDLRRSLLSEVPSGYSGHLVIVSSLLIKSDYLTLHGGGDVQSAGYKDMLEFDTSLKKPKYWLDDYLLVKSA</sequence>
<accession>A0A1I8IE92</accession>
<dbReference type="GO" id="GO:0005737">
    <property type="term" value="C:cytoplasm"/>
    <property type="evidence" value="ECO:0007669"/>
    <property type="project" value="TreeGrafter"/>
</dbReference>
<dbReference type="GO" id="GO:0019878">
    <property type="term" value="P:lysine biosynthetic process via aminoadipic acid"/>
    <property type="evidence" value="ECO:0007669"/>
    <property type="project" value="TreeGrafter"/>
</dbReference>
<organism evidence="6 7">
    <name type="scientific">Macrostomum lignano</name>
    <dbReference type="NCBI Taxonomy" id="282301"/>
    <lineage>
        <taxon>Eukaryota</taxon>
        <taxon>Metazoa</taxon>
        <taxon>Spiralia</taxon>
        <taxon>Lophotrochozoa</taxon>
        <taxon>Platyhelminthes</taxon>
        <taxon>Rhabditophora</taxon>
        <taxon>Macrostomorpha</taxon>
        <taxon>Macrostomida</taxon>
        <taxon>Macrostomidae</taxon>
        <taxon>Macrostomum</taxon>
    </lineage>
</organism>
<dbReference type="Gene3D" id="3.30.360.10">
    <property type="entry name" value="Dihydrodipicolinate Reductase, domain 2"/>
    <property type="match status" value="1"/>
</dbReference>
<dbReference type="Pfam" id="PF03435">
    <property type="entry name" value="Sacchrp_dh_NADP"/>
    <property type="match status" value="1"/>
</dbReference>
<dbReference type="InterPro" id="IPR005097">
    <property type="entry name" value="Sacchrp_dh_NADP-bd"/>
</dbReference>
<dbReference type="GO" id="GO:0004753">
    <property type="term" value="F:saccharopine dehydrogenase activity"/>
    <property type="evidence" value="ECO:0007669"/>
    <property type="project" value="TreeGrafter"/>
</dbReference>
<dbReference type="InterPro" id="IPR032095">
    <property type="entry name" value="Sacchrp_dh-like_C"/>
</dbReference>
<feature type="compositionally biased region" description="Acidic residues" evidence="3">
    <location>
        <begin position="585"/>
        <end position="596"/>
    </location>
</feature>
<evidence type="ECO:0000313" key="7">
    <source>
        <dbReference type="WBParaSite" id="maker-uti_cns_0012037-snap-gene-0.3-mRNA-1"/>
    </source>
</evidence>
<dbReference type="Proteomes" id="UP000095280">
    <property type="component" value="Unplaced"/>
</dbReference>
<evidence type="ECO:0000256" key="3">
    <source>
        <dbReference type="SAM" id="MobiDB-lite"/>
    </source>
</evidence>
<feature type="compositionally biased region" description="Low complexity" evidence="3">
    <location>
        <begin position="558"/>
        <end position="567"/>
    </location>
</feature>
<evidence type="ECO:0000259" key="5">
    <source>
        <dbReference type="Pfam" id="PF16653"/>
    </source>
</evidence>
<evidence type="ECO:0000259" key="4">
    <source>
        <dbReference type="Pfam" id="PF03435"/>
    </source>
</evidence>